<feature type="transmembrane region" description="Helical" evidence="6">
    <location>
        <begin position="319"/>
        <end position="342"/>
    </location>
</feature>
<feature type="transmembrane region" description="Helical" evidence="6">
    <location>
        <begin position="379"/>
        <end position="402"/>
    </location>
</feature>
<evidence type="ECO:0000313" key="7">
    <source>
        <dbReference type="EMBL" id="AFV94417.1"/>
    </source>
</evidence>
<evidence type="ECO:0000256" key="5">
    <source>
        <dbReference type="ARBA" id="ARBA00023136"/>
    </source>
</evidence>
<evidence type="ECO:0000256" key="4">
    <source>
        <dbReference type="ARBA" id="ARBA00022989"/>
    </source>
</evidence>
<evidence type="ECO:0000256" key="6">
    <source>
        <dbReference type="SAM" id="Phobius"/>
    </source>
</evidence>
<dbReference type="InterPro" id="IPR050833">
    <property type="entry name" value="Poly_Biosynth_Transport"/>
</dbReference>
<feature type="transmembrane region" description="Helical" evidence="6">
    <location>
        <begin position="80"/>
        <end position="103"/>
    </location>
</feature>
<feature type="transmembrane region" description="Helical" evidence="6">
    <location>
        <begin position="280"/>
        <end position="299"/>
    </location>
</feature>
<gene>
    <name evidence="7" type="primary">wzx</name>
</gene>
<dbReference type="InterPro" id="IPR002797">
    <property type="entry name" value="Polysacc_synth"/>
</dbReference>
<dbReference type="AlphaFoldDB" id="M9P176"/>
<sequence length="411" mass="46620">MSRLFKNILSLTFVQLISYSAPIIVLPYLSRVLSIESFGLSMILISIILLSLLLTDFGFNLYTPSWIAQRQNNKKKISRFVSSIFLLKSILFLVVSFAVLIYINFFSDFTGDSLIISIVTILAIFSQTFQITWLFQGIEKMANITFLTFLSKLSYIVLILLMVKDSNDVNNVILAYAISNLIATIFGIIIFYKAGFFIIKVRLNDCLFILKNSFPFFLSRASVSIYTSASTFIIGSIAGLTQAALFSSAEKLYQAGQSVSFPISQALYPYLSRTKSIKTFYRFMMILVPPLIISISIIFNYANEIIVLFYGQEYSNATSILQIFLITTVVNFISVNFGYPAFSIINRLDIPNKSVIFSSIIQLVILFCLYTNNNIDAKNIAISILVTESFVMIFRVYNFFVFSKKVKNENR</sequence>
<dbReference type="PANTHER" id="PTHR30250">
    <property type="entry name" value="PST FAMILY PREDICTED COLANIC ACID TRANSPORTER"/>
    <property type="match status" value="1"/>
</dbReference>
<feature type="transmembrane region" description="Helical" evidence="6">
    <location>
        <begin position="115"/>
        <end position="135"/>
    </location>
</feature>
<keyword evidence="5 6" id="KW-0472">Membrane</keyword>
<feature type="transmembrane region" description="Helical" evidence="6">
    <location>
        <begin position="354"/>
        <end position="373"/>
    </location>
</feature>
<organism evidence="7">
    <name type="scientific">Providencia alcalifaciens</name>
    <dbReference type="NCBI Taxonomy" id="126385"/>
    <lineage>
        <taxon>Bacteria</taxon>
        <taxon>Pseudomonadati</taxon>
        <taxon>Pseudomonadota</taxon>
        <taxon>Gammaproteobacteria</taxon>
        <taxon>Enterobacterales</taxon>
        <taxon>Morganellaceae</taxon>
        <taxon>Providencia</taxon>
    </lineage>
</organism>
<evidence type="ECO:0000256" key="2">
    <source>
        <dbReference type="ARBA" id="ARBA00022475"/>
    </source>
</evidence>
<name>M9P176_9GAMM</name>
<keyword evidence="4 6" id="KW-1133">Transmembrane helix</keyword>
<feature type="transmembrane region" description="Helical" evidence="6">
    <location>
        <begin position="38"/>
        <end position="59"/>
    </location>
</feature>
<dbReference type="EMBL" id="JQ417203">
    <property type="protein sequence ID" value="AFV94417.1"/>
    <property type="molecule type" value="Genomic_DNA"/>
</dbReference>
<feature type="transmembrane region" description="Helical" evidence="6">
    <location>
        <begin position="142"/>
        <end position="161"/>
    </location>
</feature>
<dbReference type="Pfam" id="PF01943">
    <property type="entry name" value="Polysacc_synt"/>
    <property type="match status" value="1"/>
</dbReference>
<keyword evidence="3 6" id="KW-0812">Transmembrane</keyword>
<dbReference type="PANTHER" id="PTHR30250:SF11">
    <property type="entry name" value="O-ANTIGEN TRANSPORTER-RELATED"/>
    <property type="match status" value="1"/>
</dbReference>
<evidence type="ECO:0000256" key="3">
    <source>
        <dbReference type="ARBA" id="ARBA00022692"/>
    </source>
</evidence>
<comment type="subcellular location">
    <subcellularLocation>
        <location evidence="1">Cell membrane</location>
        <topology evidence="1">Multi-pass membrane protein</topology>
    </subcellularLocation>
</comment>
<proteinExistence type="predicted"/>
<protein>
    <submittedName>
        <fullName evidence="7">O-antigen flippase</fullName>
    </submittedName>
</protein>
<feature type="transmembrane region" description="Helical" evidence="6">
    <location>
        <begin position="173"/>
        <end position="192"/>
    </location>
</feature>
<reference evidence="7" key="1">
    <citation type="submission" date="2012-01" db="EMBL/GenBank/DDBJ databases">
        <title>Structure and gene cluster of the O-antigen of Providencia alcalifaciens O22 containing D glyceramide 2-phosphate.</title>
        <authorList>
            <person name="Ovchinnikova O.G."/>
            <person name="Liu B."/>
            <person name="Guo D."/>
            <person name="Kocharova N.A."/>
            <person name="Bialczak-Kokot M."/>
            <person name="Shashkov A.S."/>
            <person name="Feng L."/>
            <person name="Rozalski A."/>
            <person name="Wang L."/>
            <person name="Knirel Y.A."/>
        </authorList>
    </citation>
    <scope>NUCLEOTIDE SEQUENCE</scope>
    <source>
        <strain evidence="7">166/49</strain>
    </source>
</reference>
<feature type="transmembrane region" description="Helical" evidence="6">
    <location>
        <begin position="7"/>
        <end position="26"/>
    </location>
</feature>
<dbReference type="GO" id="GO:0005886">
    <property type="term" value="C:plasma membrane"/>
    <property type="evidence" value="ECO:0007669"/>
    <property type="project" value="UniProtKB-SubCell"/>
</dbReference>
<keyword evidence="2" id="KW-1003">Cell membrane</keyword>
<evidence type="ECO:0000256" key="1">
    <source>
        <dbReference type="ARBA" id="ARBA00004651"/>
    </source>
</evidence>
<accession>M9P176</accession>